<evidence type="ECO:0000256" key="2">
    <source>
        <dbReference type="ARBA" id="ARBA00022908"/>
    </source>
</evidence>
<comment type="caution">
    <text evidence="8">The sequence shown here is derived from an EMBL/GenBank/DDBJ whole genome shotgun (WGS) entry which is preliminary data.</text>
</comment>
<feature type="non-terminal residue" evidence="8">
    <location>
        <position position="289"/>
    </location>
</feature>
<dbReference type="RefSeq" id="WP_229642548.1">
    <property type="nucleotide sequence ID" value="NZ_JADWDC010000085.1"/>
</dbReference>
<dbReference type="Gene3D" id="1.10.150.130">
    <property type="match status" value="1"/>
</dbReference>
<feature type="domain" description="Tyr recombinase" evidence="6">
    <location>
        <begin position="168"/>
        <end position="289"/>
    </location>
</feature>
<dbReference type="GO" id="GO:0003677">
    <property type="term" value="F:DNA binding"/>
    <property type="evidence" value="ECO:0007669"/>
    <property type="project" value="UniProtKB-UniRule"/>
</dbReference>
<evidence type="ECO:0000259" key="7">
    <source>
        <dbReference type="PROSITE" id="PS51900"/>
    </source>
</evidence>
<evidence type="ECO:0000256" key="4">
    <source>
        <dbReference type="ARBA" id="ARBA00023172"/>
    </source>
</evidence>
<evidence type="ECO:0000256" key="3">
    <source>
        <dbReference type="ARBA" id="ARBA00023125"/>
    </source>
</evidence>
<sequence length="289" mass="34020">MKVQKGKLSSSGEIVWFVLDRNYKPIKPIQNYISYLASLNRSSKTLRTYAHNLKLYWEYLERYCIAWNSITLEQLSEFIHWLRRPEYDPKIVSIDPQTAKRRESTINNIMSTVCQFIDYHQRLDNIESEIDTTVERPPTARKFKDLLYHINKSKPFEGRFLRVKEPKTFPGCLTTEQVKTLINACNNRRDKLLVSLLYESGIRIGEALGLRHEDIISNGKCNQIRIVSRANNHEDAKVKNNSFRVVDVPVSIPKLYYDYFVYDYPETINCDYTSHGHNLRFFSKSHNLI</sequence>
<dbReference type="InterPro" id="IPR002104">
    <property type="entry name" value="Integrase_catalytic"/>
</dbReference>
<evidence type="ECO:0000256" key="5">
    <source>
        <dbReference type="PROSITE-ProRule" id="PRU01248"/>
    </source>
</evidence>
<dbReference type="Proteomes" id="UP000729733">
    <property type="component" value="Unassembled WGS sequence"/>
</dbReference>
<evidence type="ECO:0000313" key="8">
    <source>
        <dbReference type="EMBL" id="MCC0179447.1"/>
    </source>
</evidence>
<dbReference type="InterPro" id="IPR050090">
    <property type="entry name" value="Tyrosine_recombinase_XerCD"/>
</dbReference>
<reference evidence="8" key="1">
    <citation type="journal article" date="2021" name="Antonie Van Leeuwenhoek">
        <title>Draft genome and description of Waterburya agarophytonicola gen. nov. sp. nov. (Pleurocapsales, Cyanobacteria): a seaweed symbiont.</title>
        <authorList>
            <person name="Bonthond G."/>
            <person name="Shalygin S."/>
            <person name="Bayer T."/>
            <person name="Weinberger F."/>
        </authorList>
    </citation>
    <scope>NUCLEOTIDE SEQUENCE</scope>
    <source>
        <strain evidence="8">KI4</strain>
    </source>
</reference>
<accession>A0A964BXK4</accession>
<feature type="domain" description="Core-binding (CB)" evidence="7">
    <location>
        <begin position="23"/>
        <end position="121"/>
    </location>
</feature>
<dbReference type="Gene3D" id="1.10.443.10">
    <property type="entry name" value="Intergrase catalytic core"/>
    <property type="match status" value="1"/>
</dbReference>
<organism evidence="8 9">
    <name type="scientific">Waterburya agarophytonicola KI4</name>
    <dbReference type="NCBI Taxonomy" id="2874699"/>
    <lineage>
        <taxon>Bacteria</taxon>
        <taxon>Bacillati</taxon>
        <taxon>Cyanobacteriota</taxon>
        <taxon>Cyanophyceae</taxon>
        <taxon>Pleurocapsales</taxon>
        <taxon>Hyellaceae</taxon>
        <taxon>Waterburya</taxon>
        <taxon>Waterburya agarophytonicola</taxon>
    </lineage>
</organism>
<keyword evidence="2" id="KW-0229">DNA integration</keyword>
<dbReference type="InterPro" id="IPR010998">
    <property type="entry name" value="Integrase_recombinase_N"/>
</dbReference>
<keyword evidence="3 5" id="KW-0238">DNA-binding</keyword>
<keyword evidence="9" id="KW-1185">Reference proteome</keyword>
<proteinExistence type="inferred from homology"/>
<keyword evidence="4" id="KW-0233">DNA recombination</keyword>
<protein>
    <submittedName>
        <fullName evidence="8">Tyrosine-type recombinase/integrase</fullName>
    </submittedName>
</protein>
<evidence type="ECO:0000256" key="1">
    <source>
        <dbReference type="ARBA" id="ARBA00008857"/>
    </source>
</evidence>
<dbReference type="EMBL" id="JADWDC010000085">
    <property type="protein sequence ID" value="MCC0179447.1"/>
    <property type="molecule type" value="Genomic_DNA"/>
</dbReference>
<dbReference type="PROSITE" id="PS51898">
    <property type="entry name" value="TYR_RECOMBINASE"/>
    <property type="match status" value="1"/>
</dbReference>
<dbReference type="InterPro" id="IPR044068">
    <property type="entry name" value="CB"/>
</dbReference>
<dbReference type="InterPro" id="IPR011010">
    <property type="entry name" value="DNA_brk_join_enz"/>
</dbReference>
<dbReference type="PANTHER" id="PTHR30349:SF41">
    <property type="entry name" value="INTEGRASE_RECOMBINASE PROTEIN MJ0367-RELATED"/>
    <property type="match status" value="1"/>
</dbReference>
<dbReference type="GO" id="GO:0015074">
    <property type="term" value="P:DNA integration"/>
    <property type="evidence" value="ECO:0007669"/>
    <property type="project" value="UniProtKB-KW"/>
</dbReference>
<dbReference type="Pfam" id="PF02899">
    <property type="entry name" value="Phage_int_SAM_1"/>
    <property type="match status" value="1"/>
</dbReference>
<dbReference type="AlphaFoldDB" id="A0A964BXK4"/>
<name>A0A964BXK4_9CYAN</name>
<comment type="similarity">
    <text evidence="1">Belongs to the 'phage' integrase family.</text>
</comment>
<dbReference type="Pfam" id="PF00589">
    <property type="entry name" value="Phage_integrase"/>
    <property type="match status" value="1"/>
</dbReference>
<dbReference type="SUPFAM" id="SSF56349">
    <property type="entry name" value="DNA breaking-rejoining enzymes"/>
    <property type="match status" value="1"/>
</dbReference>
<evidence type="ECO:0000259" key="6">
    <source>
        <dbReference type="PROSITE" id="PS51898"/>
    </source>
</evidence>
<gene>
    <name evidence="8" type="ORF">I4641_21025</name>
</gene>
<dbReference type="PANTHER" id="PTHR30349">
    <property type="entry name" value="PHAGE INTEGRASE-RELATED"/>
    <property type="match status" value="1"/>
</dbReference>
<evidence type="ECO:0000313" key="9">
    <source>
        <dbReference type="Proteomes" id="UP000729733"/>
    </source>
</evidence>
<dbReference type="GO" id="GO:0006310">
    <property type="term" value="P:DNA recombination"/>
    <property type="evidence" value="ECO:0007669"/>
    <property type="project" value="UniProtKB-KW"/>
</dbReference>
<dbReference type="InterPro" id="IPR013762">
    <property type="entry name" value="Integrase-like_cat_sf"/>
</dbReference>
<dbReference type="PROSITE" id="PS51900">
    <property type="entry name" value="CB"/>
    <property type="match status" value="1"/>
</dbReference>
<dbReference type="InterPro" id="IPR004107">
    <property type="entry name" value="Integrase_SAM-like_N"/>
</dbReference>